<feature type="compositionally biased region" description="Basic and acidic residues" evidence="1">
    <location>
        <begin position="1125"/>
        <end position="1138"/>
    </location>
</feature>
<feature type="region of interest" description="Disordered" evidence="1">
    <location>
        <begin position="646"/>
        <end position="702"/>
    </location>
</feature>
<feature type="compositionally biased region" description="Low complexity" evidence="1">
    <location>
        <begin position="330"/>
        <end position="340"/>
    </location>
</feature>
<feature type="compositionally biased region" description="Polar residues" evidence="1">
    <location>
        <begin position="516"/>
        <end position="526"/>
    </location>
</feature>
<feature type="compositionally biased region" description="Polar residues" evidence="1">
    <location>
        <begin position="470"/>
        <end position="486"/>
    </location>
</feature>
<dbReference type="GeneID" id="66112489"/>
<feature type="region of interest" description="Disordered" evidence="1">
    <location>
        <begin position="165"/>
        <end position="235"/>
    </location>
</feature>
<feature type="region of interest" description="Disordered" evidence="1">
    <location>
        <begin position="765"/>
        <end position="794"/>
    </location>
</feature>
<sequence>MDDITSMDGESPPLVTSITSILGIKSQTLRFRPHKSTQKPHVILRRVQVSQNSGSDTSLGSSVYFSLFAQKRIEVKPGKEILLAVASPDERFKDQAMVLEGDIEESESESGEDSEREESVPPLQVSMPPKMRRAWNRNLEDASPTTDAGSATRVSVGVQAAPSVSTASVQSQPQVSCSSPSSTHVSSDMQTSVTHATTEVPTKIQSSLNTGSVSKDAHERSLSPMELDSQCNSTPDSPVFSPTGVPAMIAVLESGTNTPTSISSSLDVADMQISPTESPASPLTPLPSYMMLPSPGKQEDSDSMDFIKAESLLNCRLPDPICDAEKSSSSDDASVDLSEVPRTSSGGLSAEGLVHKRPQNTSAGVEKSKPLKLAIQNPFVSAGFVSDFIGSERKETPVDVAVSSTEPSTSREPAQTSTPAGVIAGESEEKGSHVPNDSSPSKMRPPSRPIPTEPRAARKKPPTVPRSMLVLSTTTPISENTSAATSSPPPDAKSLAYVAPGMASNPLGIRPCSLPTPRQTPVSSNPTKKRVVLGSGWPLTKATSIIVDNTSKPTPPATKRSGLLDIEGYSSPSPPSSPPPPPPPGIPPPVVSASGPEQSPPTPFNQMKGVDMPQLNSMGSKWKRICVQLPVQAEVPAISAVLKEKRPPTVSEVPAENKPDGNSLLSRLSSSVEKTVRKSTTPLEIPTKTTRQTDEAPSIPRMKRKASEGLDHFNNSFFWLIPGNDRCITHYTDEKKLFSQYVETSSILWTVDNIPSATPIPVQLPVNHPLPPKPVQSQNSGPSRGVKRERAPSPKIFDCERSKKPRQKFRWPTIECLHSVALKDKSDTAIKTIAISSDGMYAAVTCNRTTRMWNVQTRAELAQLSHGASVVSVVWMEGDSGIITLQEDGVGSNQWHWTKIVNAGKDKDTEEDSMCLAYGRDRVAVSLPRSGVKIWIWSKGTWQPQRAILRQNVSAIKFVHDGSALLGGTRDGVLWHSEVPNGTLRVYAFMKTKIVDIDLNAGGTCALVAQTGGVARLVDIQADRRGQVTAVYSNTETETRPSGDFGAVFVANGQGVLHGSSGGCVLIWDTKKGSLVYGLEHEEDDIIQAAAGFDGSPAKDGCIITGTKQGHLSWWSQPSQSESMDADKCGTDKRTKTA</sequence>
<feature type="compositionally biased region" description="Acidic residues" evidence="1">
    <location>
        <begin position="102"/>
        <end position="116"/>
    </location>
</feature>
<protein>
    <submittedName>
        <fullName evidence="2">WD40 repeat-like protein</fullName>
    </submittedName>
</protein>
<dbReference type="RefSeq" id="XP_043046500.1">
    <property type="nucleotide sequence ID" value="XM_043190192.1"/>
</dbReference>
<name>A0A9P7W6S5_9AGAR</name>
<feature type="region of interest" description="Disordered" evidence="1">
    <location>
        <begin position="102"/>
        <end position="129"/>
    </location>
</feature>
<dbReference type="Gene3D" id="2.130.10.10">
    <property type="entry name" value="YVTN repeat-like/Quinoprotein amine dehydrogenase"/>
    <property type="match status" value="2"/>
</dbReference>
<dbReference type="InterPro" id="IPR036322">
    <property type="entry name" value="WD40_repeat_dom_sf"/>
</dbReference>
<feature type="region of interest" description="Disordered" evidence="1">
    <location>
        <begin position="508"/>
        <end position="615"/>
    </location>
</feature>
<feature type="compositionally biased region" description="Low complexity" evidence="1">
    <location>
        <begin position="168"/>
        <end position="187"/>
    </location>
</feature>
<dbReference type="Proteomes" id="UP000812287">
    <property type="component" value="Unassembled WGS sequence"/>
</dbReference>
<feature type="compositionally biased region" description="Polar residues" evidence="1">
    <location>
        <begin position="541"/>
        <end position="552"/>
    </location>
</feature>
<organism evidence="2 3">
    <name type="scientific">Guyanagaster necrorhizus</name>
    <dbReference type="NCBI Taxonomy" id="856835"/>
    <lineage>
        <taxon>Eukaryota</taxon>
        <taxon>Fungi</taxon>
        <taxon>Dikarya</taxon>
        <taxon>Basidiomycota</taxon>
        <taxon>Agaricomycotina</taxon>
        <taxon>Agaricomycetes</taxon>
        <taxon>Agaricomycetidae</taxon>
        <taxon>Agaricales</taxon>
        <taxon>Marasmiineae</taxon>
        <taxon>Physalacriaceae</taxon>
        <taxon>Guyanagaster</taxon>
    </lineage>
</organism>
<gene>
    <name evidence="2" type="ORF">BT62DRAFT_989992</name>
</gene>
<feature type="compositionally biased region" description="Polar residues" evidence="1">
    <location>
        <begin position="663"/>
        <end position="690"/>
    </location>
</feature>
<evidence type="ECO:0000256" key="1">
    <source>
        <dbReference type="SAM" id="MobiDB-lite"/>
    </source>
</evidence>
<evidence type="ECO:0000313" key="2">
    <source>
        <dbReference type="EMBL" id="KAG7453000.1"/>
    </source>
</evidence>
<dbReference type="SUPFAM" id="SSF50978">
    <property type="entry name" value="WD40 repeat-like"/>
    <property type="match status" value="1"/>
</dbReference>
<feature type="region of interest" description="Disordered" evidence="1">
    <location>
        <begin position="323"/>
        <end position="369"/>
    </location>
</feature>
<proteinExistence type="predicted"/>
<keyword evidence="3" id="KW-1185">Reference proteome</keyword>
<comment type="caution">
    <text evidence="2">The sequence shown here is derived from an EMBL/GenBank/DDBJ whole genome shotgun (WGS) entry which is preliminary data.</text>
</comment>
<dbReference type="AlphaFoldDB" id="A0A9P7W6S5"/>
<feature type="compositionally biased region" description="Polar residues" evidence="1">
    <location>
        <begin position="188"/>
        <end position="213"/>
    </location>
</feature>
<feature type="compositionally biased region" description="Pro residues" evidence="1">
    <location>
        <begin position="572"/>
        <end position="590"/>
    </location>
</feature>
<dbReference type="OrthoDB" id="3236053at2759"/>
<accession>A0A9P7W6S5</accession>
<feature type="region of interest" description="Disordered" evidence="1">
    <location>
        <begin position="273"/>
        <end position="302"/>
    </location>
</feature>
<evidence type="ECO:0000313" key="3">
    <source>
        <dbReference type="Proteomes" id="UP000812287"/>
    </source>
</evidence>
<feature type="compositionally biased region" description="Polar residues" evidence="1">
    <location>
        <begin position="402"/>
        <end position="419"/>
    </location>
</feature>
<dbReference type="EMBL" id="MU250523">
    <property type="protein sequence ID" value="KAG7453000.1"/>
    <property type="molecule type" value="Genomic_DNA"/>
</dbReference>
<dbReference type="InterPro" id="IPR015943">
    <property type="entry name" value="WD40/YVTN_repeat-like_dom_sf"/>
</dbReference>
<reference evidence="2" key="1">
    <citation type="submission" date="2020-11" db="EMBL/GenBank/DDBJ databases">
        <title>Adaptations for nitrogen fixation in a non-lichenized fungal sporocarp promotes dispersal by wood-feeding termites.</title>
        <authorList>
            <consortium name="DOE Joint Genome Institute"/>
            <person name="Koch R.A."/>
            <person name="Yoon G."/>
            <person name="Arayal U."/>
            <person name="Lail K."/>
            <person name="Amirebrahimi M."/>
            <person name="Labutti K."/>
            <person name="Lipzen A."/>
            <person name="Riley R."/>
            <person name="Barry K."/>
            <person name="Henrissat B."/>
            <person name="Grigoriev I.V."/>
            <person name="Herr J.R."/>
            <person name="Aime M.C."/>
        </authorList>
    </citation>
    <scope>NUCLEOTIDE SEQUENCE</scope>
    <source>
        <strain evidence="2">MCA 3950</strain>
    </source>
</reference>
<feature type="region of interest" description="Disordered" evidence="1">
    <location>
        <begin position="1115"/>
        <end position="1138"/>
    </location>
</feature>
<feature type="region of interest" description="Disordered" evidence="1">
    <location>
        <begin position="395"/>
        <end position="494"/>
    </location>
</feature>